<evidence type="ECO:0000313" key="3">
    <source>
        <dbReference type="Proteomes" id="UP001066276"/>
    </source>
</evidence>
<accession>A0AAV7PR93</accession>
<feature type="region of interest" description="Disordered" evidence="1">
    <location>
        <begin position="1"/>
        <end position="83"/>
    </location>
</feature>
<sequence>MGVKSEERDTAAAPGVLVSEPGTRVAVRHRYLLRGDPAGASRRGLSRQKTETPRENAGAKSGGPRGRAAVPPCPQDKENEVSQ</sequence>
<evidence type="ECO:0000313" key="2">
    <source>
        <dbReference type="EMBL" id="KAJ1130748.1"/>
    </source>
</evidence>
<reference evidence="2" key="1">
    <citation type="journal article" date="2022" name="bioRxiv">
        <title>Sequencing and chromosome-scale assembly of the giantPleurodeles waltlgenome.</title>
        <authorList>
            <person name="Brown T."/>
            <person name="Elewa A."/>
            <person name="Iarovenko S."/>
            <person name="Subramanian E."/>
            <person name="Araus A.J."/>
            <person name="Petzold A."/>
            <person name="Susuki M."/>
            <person name="Suzuki K.-i.T."/>
            <person name="Hayashi T."/>
            <person name="Toyoda A."/>
            <person name="Oliveira C."/>
            <person name="Osipova E."/>
            <person name="Leigh N.D."/>
            <person name="Simon A."/>
            <person name="Yun M.H."/>
        </authorList>
    </citation>
    <scope>NUCLEOTIDE SEQUENCE</scope>
    <source>
        <strain evidence="2">20211129_DDA</strain>
        <tissue evidence="2">Liver</tissue>
    </source>
</reference>
<organism evidence="2 3">
    <name type="scientific">Pleurodeles waltl</name>
    <name type="common">Iberian ribbed newt</name>
    <dbReference type="NCBI Taxonomy" id="8319"/>
    <lineage>
        <taxon>Eukaryota</taxon>
        <taxon>Metazoa</taxon>
        <taxon>Chordata</taxon>
        <taxon>Craniata</taxon>
        <taxon>Vertebrata</taxon>
        <taxon>Euteleostomi</taxon>
        <taxon>Amphibia</taxon>
        <taxon>Batrachia</taxon>
        <taxon>Caudata</taxon>
        <taxon>Salamandroidea</taxon>
        <taxon>Salamandridae</taxon>
        <taxon>Pleurodelinae</taxon>
        <taxon>Pleurodeles</taxon>
    </lineage>
</organism>
<dbReference type="AlphaFoldDB" id="A0AAV7PR93"/>
<dbReference type="EMBL" id="JANPWB010000011">
    <property type="protein sequence ID" value="KAJ1130748.1"/>
    <property type="molecule type" value="Genomic_DNA"/>
</dbReference>
<comment type="caution">
    <text evidence="2">The sequence shown here is derived from an EMBL/GenBank/DDBJ whole genome shotgun (WGS) entry which is preliminary data.</text>
</comment>
<feature type="compositionally biased region" description="Basic and acidic residues" evidence="1">
    <location>
        <begin position="1"/>
        <end position="10"/>
    </location>
</feature>
<protein>
    <submittedName>
        <fullName evidence="2">Uncharacterized protein</fullName>
    </submittedName>
</protein>
<keyword evidence="3" id="KW-1185">Reference proteome</keyword>
<evidence type="ECO:0000256" key="1">
    <source>
        <dbReference type="SAM" id="MobiDB-lite"/>
    </source>
</evidence>
<gene>
    <name evidence="2" type="ORF">NDU88_009096</name>
</gene>
<proteinExistence type="predicted"/>
<name>A0AAV7PR93_PLEWA</name>
<dbReference type="Proteomes" id="UP001066276">
    <property type="component" value="Chromosome 7"/>
</dbReference>